<reference evidence="2" key="2">
    <citation type="submission" date="2025-09" db="UniProtKB">
        <authorList>
            <consortium name="Ensembl"/>
        </authorList>
    </citation>
    <scope>IDENTIFICATION</scope>
</reference>
<protein>
    <submittedName>
        <fullName evidence="2">Uncharacterized protein</fullName>
    </submittedName>
</protein>
<keyword evidence="1" id="KW-0472">Membrane</keyword>
<accession>A0A8C4QTK7</accession>
<organism evidence="2 3">
    <name type="scientific">Eptatretus burgeri</name>
    <name type="common">Inshore hagfish</name>
    <dbReference type="NCBI Taxonomy" id="7764"/>
    <lineage>
        <taxon>Eukaryota</taxon>
        <taxon>Metazoa</taxon>
        <taxon>Chordata</taxon>
        <taxon>Craniata</taxon>
        <taxon>Vertebrata</taxon>
        <taxon>Cyclostomata</taxon>
        <taxon>Myxini</taxon>
        <taxon>Myxiniformes</taxon>
        <taxon>Myxinidae</taxon>
        <taxon>Eptatretinae</taxon>
        <taxon>Eptatretus</taxon>
    </lineage>
</organism>
<reference evidence="2" key="1">
    <citation type="submission" date="2025-08" db="UniProtKB">
        <authorList>
            <consortium name="Ensembl"/>
        </authorList>
    </citation>
    <scope>IDENTIFICATION</scope>
</reference>
<evidence type="ECO:0000313" key="3">
    <source>
        <dbReference type="Proteomes" id="UP000694388"/>
    </source>
</evidence>
<feature type="transmembrane region" description="Helical" evidence="1">
    <location>
        <begin position="91"/>
        <end position="113"/>
    </location>
</feature>
<dbReference type="AlphaFoldDB" id="A0A8C4QTK7"/>
<keyword evidence="1" id="KW-0812">Transmembrane</keyword>
<dbReference type="Ensembl" id="ENSEBUT00000020905.1">
    <property type="protein sequence ID" value="ENSEBUP00000020329.1"/>
    <property type="gene ID" value="ENSEBUG00000012612.1"/>
</dbReference>
<name>A0A8C4QTK7_EPTBU</name>
<keyword evidence="1" id="KW-1133">Transmembrane helix</keyword>
<evidence type="ECO:0000256" key="1">
    <source>
        <dbReference type="SAM" id="Phobius"/>
    </source>
</evidence>
<keyword evidence="3" id="KW-1185">Reference proteome</keyword>
<feature type="transmembrane region" description="Helical" evidence="1">
    <location>
        <begin position="125"/>
        <end position="144"/>
    </location>
</feature>
<dbReference type="Proteomes" id="UP000694388">
    <property type="component" value="Unplaced"/>
</dbReference>
<proteinExistence type="predicted"/>
<sequence length="224" mass="25729">MDPQKEALQRIIMTLASKNEELNCFLDSLRCSLRSVETNGDRLLSELEEEFDSLAAALGETRENMKTKIRLEQASKTMDLDVRDRVQSISFISHLVPLSSLNIIAVSVCQFKYLPICFHQFEWALLQSFCAVLNTCLFFFLLSVSSSTAWHFFVYSIEAHGGVRIKRIVQRRGTQTAEMRVKIVGDLHKYGTWVRMTAKRGHAVNKMDAATISQSQKWRENWKC</sequence>
<evidence type="ECO:0000313" key="2">
    <source>
        <dbReference type="Ensembl" id="ENSEBUP00000020329.1"/>
    </source>
</evidence>